<keyword evidence="1" id="KW-1133">Transmembrane helix</keyword>
<dbReference type="CDD" id="cd00077">
    <property type="entry name" value="HDc"/>
    <property type="match status" value="1"/>
</dbReference>
<dbReference type="Proteomes" id="UP000027936">
    <property type="component" value="Unassembled WGS sequence"/>
</dbReference>
<keyword evidence="1" id="KW-0812">Transmembrane</keyword>
<comment type="caution">
    <text evidence="3">The sequence shown here is derived from an EMBL/GenBank/DDBJ whole genome shotgun (WGS) entry which is preliminary data.</text>
</comment>
<protein>
    <submittedName>
        <fullName evidence="3">Putative domain HDIG-containing protein</fullName>
    </submittedName>
</protein>
<keyword evidence="1" id="KW-0472">Membrane</keyword>
<dbReference type="OrthoDB" id="9759601at2"/>
<proteinExistence type="predicted"/>
<evidence type="ECO:0000313" key="3">
    <source>
        <dbReference type="EMBL" id="KEF37197.1"/>
    </source>
</evidence>
<dbReference type="AlphaFoldDB" id="A0A072NIW8"/>
<dbReference type="InterPro" id="IPR037522">
    <property type="entry name" value="HD_GYP_dom"/>
</dbReference>
<dbReference type="PANTHER" id="PTHR43155">
    <property type="entry name" value="CYCLIC DI-GMP PHOSPHODIESTERASE PA4108-RELATED"/>
    <property type="match status" value="1"/>
</dbReference>
<feature type="transmembrane region" description="Helical" evidence="1">
    <location>
        <begin position="84"/>
        <end position="105"/>
    </location>
</feature>
<dbReference type="InterPro" id="IPR006675">
    <property type="entry name" value="HDIG_dom"/>
</dbReference>
<dbReference type="Pfam" id="PF13487">
    <property type="entry name" value="HD_5"/>
    <property type="match status" value="1"/>
</dbReference>
<feature type="domain" description="HD-GYP" evidence="2">
    <location>
        <begin position="112"/>
        <end position="309"/>
    </location>
</feature>
<feature type="transmembrane region" description="Helical" evidence="1">
    <location>
        <begin position="20"/>
        <end position="53"/>
    </location>
</feature>
<dbReference type="NCBIfam" id="TIGR00277">
    <property type="entry name" value="HDIG"/>
    <property type="match status" value="1"/>
</dbReference>
<sequence>MNHPLLIRLFNNPAYSRNSFFGLLIFSVILNSFLLQENPLYILYIFSVLFLGFGFYNKPLWLLTLLTLIVVVCRYFFIPDPESNLGVFLIHLLTYLLITLLSASLMRYVQKVKRDDLELITALANALDSRDTYTMCHSENVAKYSLQIAKKMNLSKESCDIIHKGALLHDIGKIGIPEHILQKHGRLTNEEYKIIQSHPRIGYEMIKHVGNFHNNGILDIVLYHHERFDGKGYPTGLKGNQIPLYARIVAVADTFDAMTTKRVYRDELNLDYTLNEIWKNKGGQFDPEVVDAFLSLFDQQELELSLQSS</sequence>
<organism evidence="3 4">
    <name type="scientific">Schinkia azotoformans MEV2011</name>
    <dbReference type="NCBI Taxonomy" id="1348973"/>
    <lineage>
        <taxon>Bacteria</taxon>
        <taxon>Bacillati</taxon>
        <taxon>Bacillota</taxon>
        <taxon>Bacilli</taxon>
        <taxon>Bacillales</taxon>
        <taxon>Bacillaceae</taxon>
        <taxon>Calidifontibacillus/Schinkia group</taxon>
        <taxon>Schinkia</taxon>
    </lineage>
</organism>
<evidence type="ECO:0000256" key="1">
    <source>
        <dbReference type="SAM" id="Phobius"/>
    </source>
</evidence>
<accession>A0A072NIW8</accession>
<dbReference type="PATRIC" id="fig|1348973.3.peg.3492"/>
<name>A0A072NIW8_SCHAZ</name>
<dbReference type="EMBL" id="JJRY01000017">
    <property type="protein sequence ID" value="KEF37197.1"/>
    <property type="molecule type" value="Genomic_DNA"/>
</dbReference>
<dbReference type="PROSITE" id="PS51832">
    <property type="entry name" value="HD_GYP"/>
    <property type="match status" value="1"/>
</dbReference>
<dbReference type="SUPFAM" id="SSF109604">
    <property type="entry name" value="HD-domain/PDEase-like"/>
    <property type="match status" value="1"/>
</dbReference>
<feature type="transmembrane region" description="Helical" evidence="1">
    <location>
        <begin position="60"/>
        <end position="78"/>
    </location>
</feature>
<gene>
    <name evidence="3" type="ORF">M670_03619</name>
</gene>
<evidence type="ECO:0000259" key="2">
    <source>
        <dbReference type="PROSITE" id="PS51832"/>
    </source>
</evidence>
<reference evidence="3 4" key="1">
    <citation type="submission" date="2014-04" db="EMBL/GenBank/DDBJ databases">
        <title>Draft genome sequence of Bacillus azotoformans MEV2011, a (co-) denitrifying strain unable to grow in the presence of oxygen.</title>
        <authorList>
            <person name="Nielsen M."/>
            <person name="Schreiber L."/>
            <person name="Finster K."/>
            <person name="Schramm A."/>
        </authorList>
    </citation>
    <scope>NUCLEOTIDE SEQUENCE [LARGE SCALE GENOMIC DNA]</scope>
    <source>
        <strain evidence="3 4">MEV2011</strain>
    </source>
</reference>
<dbReference type="InterPro" id="IPR003607">
    <property type="entry name" value="HD/PDEase_dom"/>
</dbReference>
<dbReference type="Gene3D" id="1.10.3210.10">
    <property type="entry name" value="Hypothetical protein af1432"/>
    <property type="match status" value="1"/>
</dbReference>
<evidence type="ECO:0000313" key="4">
    <source>
        <dbReference type="Proteomes" id="UP000027936"/>
    </source>
</evidence>
<dbReference type="SMART" id="SM00471">
    <property type="entry name" value="HDc"/>
    <property type="match status" value="1"/>
</dbReference>
<dbReference type="PANTHER" id="PTHR43155:SF2">
    <property type="entry name" value="CYCLIC DI-GMP PHOSPHODIESTERASE PA4108"/>
    <property type="match status" value="1"/>
</dbReference>